<name>A0A929WVT1_9ACTO</name>
<dbReference type="EMBL" id="JABZGF010000154">
    <property type="protein sequence ID" value="MBF0966612.1"/>
    <property type="molecule type" value="Genomic_DNA"/>
</dbReference>
<reference evidence="2" key="1">
    <citation type="submission" date="2020-04" db="EMBL/GenBank/DDBJ databases">
        <title>Deep metagenomics examines the oral microbiome during advanced dental caries in children, revealing novel taxa and co-occurrences with host molecules.</title>
        <authorList>
            <person name="Baker J.L."/>
            <person name="Morton J.T."/>
            <person name="Dinis M."/>
            <person name="Alvarez R."/>
            <person name="Tran N.C."/>
            <person name="Knight R."/>
            <person name="Edlund A."/>
        </authorList>
    </citation>
    <scope>NUCLEOTIDE SEQUENCE</scope>
    <source>
        <strain evidence="2">JCVI_30_bin.13</strain>
    </source>
</reference>
<accession>A0A929WVT1</accession>
<evidence type="ECO:0000313" key="3">
    <source>
        <dbReference type="Proteomes" id="UP000759246"/>
    </source>
</evidence>
<feature type="non-terminal residue" evidence="2">
    <location>
        <position position="98"/>
    </location>
</feature>
<evidence type="ECO:0000313" key="2">
    <source>
        <dbReference type="EMBL" id="MBF0966612.1"/>
    </source>
</evidence>
<organism evidence="2 3">
    <name type="scientific">Actinomyces bouchesdurhonensis</name>
    <dbReference type="NCBI Taxonomy" id="1852361"/>
    <lineage>
        <taxon>Bacteria</taxon>
        <taxon>Bacillati</taxon>
        <taxon>Actinomycetota</taxon>
        <taxon>Actinomycetes</taxon>
        <taxon>Actinomycetales</taxon>
        <taxon>Actinomycetaceae</taxon>
        <taxon>Actinomyces</taxon>
    </lineage>
</organism>
<gene>
    <name evidence="2" type="ORF">HXK09_05570</name>
</gene>
<feature type="compositionally biased region" description="Pro residues" evidence="1">
    <location>
        <begin position="82"/>
        <end position="98"/>
    </location>
</feature>
<feature type="region of interest" description="Disordered" evidence="1">
    <location>
        <begin position="79"/>
        <end position="98"/>
    </location>
</feature>
<protein>
    <submittedName>
        <fullName evidence="2">Uncharacterized protein</fullName>
    </submittedName>
</protein>
<evidence type="ECO:0000256" key="1">
    <source>
        <dbReference type="SAM" id="MobiDB-lite"/>
    </source>
</evidence>
<dbReference type="Proteomes" id="UP000759246">
    <property type="component" value="Unassembled WGS sequence"/>
</dbReference>
<proteinExistence type="predicted"/>
<sequence>MRKRKESHEGTPVVDTNILFVPSSAEDPNALGVEGLMGMIDEAGAAISPTQPPEPPEVPLSEARTEVMDAVVIPASSAQPIVMPPSFPPTLLTPPTPS</sequence>
<comment type="caution">
    <text evidence="2">The sequence shown here is derived from an EMBL/GenBank/DDBJ whole genome shotgun (WGS) entry which is preliminary data.</text>
</comment>
<dbReference type="AlphaFoldDB" id="A0A929WVT1"/>